<dbReference type="Pfam" id="PF17728">
    <property type="entry name" value="BsuBI_PstI_RE_N"/>
    <property type="match status" value="1"/>
</dbReference>
<comment type="caution">
    <text evidence="3">The sequence shown here is derived from an EMBL/GenBank/DDBJ whole genome shotgun (WGS) entry which is preliminary data.</text>
</comment>
<proteinExistence type="predicted"/>
<dbReference type="EMBL" id="BANI01000093">
    <property type="protein sequence ID" value="GAN96782.1"/>
    <property type="molecule type" value="Genomic_DNA"/>
</dbReference>
<dbReference type="Gene3D" id="3.40.1350.80">
    <property type="match status" value="1"/>
</dbReference>
<name>A0A0D6PZQ4_KOMEU</name>
<dbReference type="RefSeq" id="WP_048851482.1">
    <property type="nucleotide sequence ID" value="NZ_BANI01000093.1"/>
</dbReference>
<feature type="domain" description="BsuBI/PstI restriction endonuclease" evidence="1">
    <location>
        <begin position="188"/>
        <end position="346"/>
    </location>
</feature>
<dbReference type="GO" id="GO:0009307">
    <property type="term" value="P:DNA restriction-modification system"/>
    <property type="evidence" value="ECO:0007669"/>
    <property type="project" value="InterPro"/>
</dbReference>
<gene>
    <name evidence="3" type="ORF">Geu3261_0100_004</name>
</gene>
<organism evidence="3 4">
    <name type="scientific">Komagataeibacter europaeus NBRC 3261</name>
    <dbReference type="NCBI Taxonomy" id="1234669"/>
    <lineage>
        <taxon>Bacteria</taxon>
        <taxon>Pseudomonadati</taxon>
        <taxon>Pseudomonadota</taxon>
        <taxon>Alphaproteobacteria</taxon>
        <taxon>Acetobacterales</taxon>
        <taxon>Acetobacteraceae</taxon>
        <taxon>Komagataeibacter</taxon>
    </lineage>
</organism>
<dbReference type="AlphaFoldDB" id="A0A0D6PZQ4"/>
<dbReference type="InterPro" id="IPR041962">
    <property type="entry name" value="BsuBI/PstI_N_sf"/>
</dbReference>
<accession>A0A0D6PZQ4</accession>
<keyword evidence="3" id="KW-0255">Endonuclease</keyword>
<dbReference type="Pfam" id="PF06616">
    <property type="entry name" value="BsuBI_PstI_RE"/>
    <property type="match status" value="1"/>
</dbReference>
<evidence type="ECO:0000259" key="1">
    <source>
        <dbReference type="Pfam" id="PF06616"/>
    </source>
</evidence>
<keyword evidence="3" id="KW-0378">Hydrolase</keyword>
<feature type="domain" description="BsuBI/PstI restriction endonuclease HTH" evidence="2">
    <location>
        <begin position="9"/>
        <end position="175"/>
    </location>
</feature>
<dbReference type="Proteomes" id="UP000032675">
    <property type="component" value="Unassembled WGS sequence"/>
</dbReference>
<evidence type="ECO:0000259" key="2">
    <source>
        <dbReference type="Pfam" id="PF17728"/>
    </source>
</evidence>
<dbReference type="GO" id="GO:0003677">
    <property type="term" value="F:DNA binding"/>
    <property type="evidence" value="ECO:0007669"/>
    <property type="project" value="InterPro"/>
</dbReference>
<dbReference type="InterPro" id="IPR041963">
    <property type="entry name" value="BsuBI/PstI_C_sf"/>
</dbReference>
<dbReference type="GO" id="GO:0009036">
    <property type="term" value="F:type II site-specific deoxyribonuclease activity"/>
    <property type="evidence" value="ECO:0007669"/>
    <property type="project" value="InterPro"/>
</dbReference>
<dbReference type="Gene3D" id="1.10.10.1820">
    <property type="entry name" value="BsuBI/PstI restriction endonuclease-like"/>
    <property type="match status" value="1"/>
</dbReference>
<dbReference type="InterPro" id="IPR009528">
    <property type="entry name" value="Restrct_endonuc_II_BsuBI_C"/>
</dbReference>
<evidence type="ECO:0000313" key="3">
    <source>
        <dbReference type="EMBL" id="GAN96782.1"/>
    </source>
</evidence>
<dbReference type="GO" id="GO:0000287">
    <property type="term" value="F:magnesium ion binding"/>
    <property type="evidence" value="ECO:0007669"/>
    <property type="project" value="InterPro"/>
</dbReference>
<evidence type="ECO:0000313" key="4">
    <source>
        <dbReference type="Proteomes" id="UP000032675"/>
    </source>
</evidence>
<reference evidence="3 4" key="1">
    <citation type="submission" date="2012-11" db="EMBL/GenBank/DDBJ databases">
        <title>Whole genome sequence of Gluconacetobacter europaeus NBRC3261.</title>
        <authorList>
            <person name="Azuma Y."/>
            <person name="Higashiura N."/>
            <person name="Hirakawa H."/>
            <person name="Matsushita K."/>
        </authorList>
    </citation>
    <scope>NUCLEOTIDE SEQUENCE [LARGE SCALE GENOMIC DNA]</scope>
    <source>
        <strain evidence="3 4">NBRC 3261</strain>
    </source>
</reference>
<keyword evidence="3" id="KW-0540">Nuclease</keyword>
<protein>
    <submittedName>
        <fullName evidence="3">Restriction endonuclease</fullName>
    </submittedName>
</protein>
<sequence length="354" mass="38188">MTLPALLSWNDIHARLPEIFPEGSANRERSVWEIAAKTIFVMLYAGAVEGAERWIRPDQVTRMTDEQATQAGDDARDAWAKTSIKPSKADVPGRWYAVNTRESIRDDTIRYALIQNGAVIERPGLATTSPAGRYALQGDFAALLVPDLDEATFIAKAAAWREKHLNPGALARIAIVRKGAAGGGAYELVTFPNGETRRMGAGPSADISKAVIEVFAPKFLENPGVITLSESGNKVVARDDELAKAIGLTIPADKSLPDIVLVDLGPQHPLLIFVEVVHTDGPVNDARKTALLQIAEGAGFAPQHVAFVTAYLDRASQTFRKTVSGLAWGSYAWFASEPDNLIIFSGKPHQIEGG</sequence>
<dbReference type="InterPro" id="IPR041454">
    <property type="entry name" value="BsuBI/PstI_N"/>
</dbReference>